<gene>
    <name evidence="17" type="ORF">G7K_4184-t1</name>
</gene>
<dbReference type="GO" id="GO:0003677">
    <property type="term" value="F:DNA binding"/>
    <property type="evidence" value="ECO:0007669"/>
    <property type="project" value="UniProtKB-KW"/>
</dbReference>
<proteinExistence type="inferred from homology"/>
<feature type="compositionally biased region" description="Basic and acidic residues" evidence="15">
    <location>
        <begin position="1068"/>
        <end position="1080"/>
    </location>
</feature>
<dbReference type="InterPro" id="IPR019760">
    <property type="entry name" value="DNA-dir_DNA_pol_A_CS"/>
</dbReference>
<dbReference type="OMA" id="AMHITNL"/>
<reference evidence="17 18" key="3">
    <citation type="journal article" date="2015" name="Genome Announc.">
        <title>Draft Genome Sequence of the Archiascomycetous Yeast Saitoella complicata.</title>
        <authorList>
            <person name="Yamauchi K."/>
            <person name="Kondo S."/>
            <person name="Hamamoto M."/>
            <person name="Takahashi Y."/>
            <person name="Ogura Y."/>
            <person name="Hayashi T."/>
            <person name="Nishida H."/>
        </authorList>
    </citation>
    <scope>NUCLEOTIDE SEQUENCE [LARGE SCALE GENOMIC DNA]</scope>
    <source>
        <strain evidence="17 18">NRRL Y-17804</strain>
    </source>
</reference>
<evidence type="ECO:0000256" key="14">
    <source>
        <dbReference type="ARBA" id="ARBA00057053"/>
    </source>
</evidence>
<dbReference type="InterPro" id="IPR043502">
    <property type="entry name" value="DNA/RNA_pol_sf"/>
</dbReference>
<evidence type="ECO:0000256" key="6">
    <source>
        <dbReference type="ARBA" id="ARBA00022695"/>
    </source>
</evidence>
<comment type="cofactor">
    <cofactor evidence="1">
        <name>Mg(2+)</name>
        <dbReference type="ChEBI" id="CHEBI:18420"/>
    </cofactor>
</comment>
<dbReference type="PROSITE" id="PS00447">
    <property type="entry name" value="DNA_POLYMERASE_A"/>
    <property type="match status" value="1"/>
</dbReference>
<dbReference type="Gene3D" id="1.10.150.20">
    <property type="entry name" value="5' to 3' exonuclease, C-terminal subdomain"/>
    <property type="match status" value="1"/>
</dbReference>
<evidence type="ECO:0000256" key="9">
    <source>
        <dbReference type="ARBA" id="ARBA00022932"/>
    </source>
</evidence>
<dbReference type="Pfam" id="PF18136">
    <property type="entry name" value="DNApol_Exo"/>
    <property type="match status" value="1"/>
</dbReference>
<dbReference type="GO" id="GO:0008408">
    <property type="term" value="F:3'-5' exonuclease activity"/>
    <property type="evidence" value="ECO:0007669"/>
    <property type="project" value="TreeGrafter"/>
</dbReference>
<keyword evidence="6" id="KW-0548">Nucleotidyltransferase</keyword>
<comment type="caution">
    <text evidence="17">The sequence shown here is derived from an EMBL/GenBank/DDBJ whole genome shotgun (WGS) entry which is preliminary data.</text>
</comment>
<dbReference type="STRING" id="698492.A0A0E9NJM6"/>
<dbReference type="InterPro" id="IPR012337">
    <property type="entry name" value="RNaseH-like_sf"/>
</dbReference>
<dbReference type="InterPro" id="IPR001098">
    <property type="entry name" value="DNA-dir_DNA_pol_A_palm_dom"/>
</dbReference>
<reference evidence="17 18" key="1">
    <citation type="journal article" date="2011" name="J. Gen. Appl. Microbiol.">
        <title>Draft genome sequencing of the enigmatic yeast Saitoella complicata.</title>
        <authorList>
            <person name="Nishida H."/>
            <person name="Hamamoto M."/>
            <person name="Sugiyama J."/>
        </authorList>
    </citation>
    <scope>NUCLEOTIDE SEQUENCE [LARGE SCALE GENOMIC DNA]</scope>
    <source>
        <strain evidence="17 18">NRRL Y-17804</strain>
    </source>
</reference>
<dbReference type="GO" id="GO:0006264">
    <property type="term" value="P:mitochondrial DNA replication"/>
    <property type="evidence" value="ECO:0007669"/>
    <property type="project" value="InterPro"/>
</dbReference>
<evidence type="ECO:0000256" key="4">
    <source>
        <dbReference type="ARBA" id="ARBA00012417"/>
    </source>
</evidence>
<organism evidence="17 18">
    <name type="scientific">Saitoella complicata (strain BCRC 22490 / CBS 7301 / JCM 7358 / NBRC 10748 / NRRL Y-17804)</name>
    <dbReference type="NCBI Taxonomy" id="698492"/>
    <lineage>
        <taxon>Eukaryota</taxon>
        <taxon>Fungi</taxon>
        <taxon>Dikarya</taxon>
        <taxon>Ascomycota</taxon>
        <taxon>Taphrinomycotina</taxon>
        <taxon>Taphrinomycotina incertae sedis</taxon>
        <taxon>Saitoella</taxon>
    </lineage>
</organism>
<evidence type="ECO:0000256" key="8">
    <source>
        <dbReference type="ARBA" id="ARBA00022842"/>
    </source>
</evidence>
<evidence type="ECO:0000313" key="17">
    <source>
        <dbReference type="EMBL" id="GAO50049.1"/>
    </source>
</evidence>
<keyword evidence="11" id="KW-0496">Mitochondrion</keyword>
<dbReference type="SMART" id="SM00482">
    <property type="entry name" value="POLAc"/>
    <property type="match status" value="1"/>
</dbReference>
<evidence type="ECO:0000256" key="5">
    <source>
        <dbReference type="ARBA" id="ARBA00022679"/>
    </source>
</evidence>
<keyword evidence="8" id="KW-0460">Magnesium</keyword>
<keyword evidence="7" id="KW-0235">DNA replication</keyword>
<comment type="subcellular location">
    <subcellularLocation>
        <location evidence="2">Mitochondrion</location>
    </subcellularLocation>
</comment>
<dbReference type="PANTHER" id="PTHR10267:SF0">
    <property type="entry name" value="DNA POLYMERASE SUBUNIT GAMMA-1"/>
    <property type="match status" value="1"/>
</dbReference>
<dbReference type="GO" id="GO:0003887">
    <property type="term" value="F:DNA-directed DNA polymerase activity"/>
    <property type="evidence" value="ECO:0007669"/>
    <property type="project" value="UniProtKB-KW"/>
</dbReference>
<dbReference type="AlphaFoldDB" id="A0A0E9NJM6"/>
<keyword evidence="18" id="KW-1185">Reference proteome</keyword>
<evidence type="ECO:0000256" key="1">
    <source>
        <dbReference type="ARBA" id="ARBA00001946"/>
    </source>
</evidence>
<keyword evidence="5" id="KW-0808">Transferase</keyword>
<dbReference type="SUPFAM" id="SSF56672">
    <property type="entry name" value="DNA/RNA polymerases"/>
    <property type="match status" value="1"/>
</dbReference>
<protein>
    <recommendedName>
        <fullName evidence="4">DNA-directed DNA polymerase</fullName>
        <ecNumber evidence="4">2.7.7.7</ecNumber>
    </recommendedName>
    <alternativeName>
        <fullName evidence="12">Mitochondrial DNA polymerase catalytic subunit</fullName>
    </alternativeName>
</protein>
<feature type="compositionally biased region" description="Low complexity" evidence="15">
    <location>
        <begin position="1081"/>
        <end position="1097"/>
    </location>
</feature>
<feature type="domain" description="DNA-directed DNA polymerase family A palm" evidence="16">
    <location>
        <begin position="692"/>
        <end position="920"/>
    </location>
</feature>
<accession>A0A0E9NJM6</accession>
<keyword evidence="9" id="KW-0239">DNA-directed DNA polymerase</keyword>
<dbReference type="Proteomes" id="UP000033140">
    <property type="component" value="Unassembled WGS sequence"/>
</dbReference>
<keyword evidence="10" id="KW-0238">DNA-binding</keyword>
<evidence type="ECO:0000256" key="15">
    <source>
        <dbReference type="SAM" id="MobiDB-lite"/>
    </source>
</evidence>
<dbReference type="PRINTS" id="PR00867">
    <property type="entry name" value="DNAPOLG"/>
</dbReference>
<dbReference type="Gene3D" id="3.30.70.370">
    <property type="match status" value="1"/>
</dbReference>
<comment type="similarity">
    <text evidence="3">Belongs to the DNA polymerase type-A family.</text>
</comment>
<dbReference type="EMBL" id="BACD03000028">
    <property type="protein sequence ID" value="GAO50049.1"/>
    <property type="molecule type" value="Genomic_DNA"/>
</dbReference>
<dbReference type="GO" id="GO:0005760">
    <property type="term" value="C:gamma DNA polymerase complex"/>
    <property type="evidence" value="ECO:0007669"/>
    <property type="project" value="InterPro"/>
</dbReference>
<dbReference type="SUPFAM" id="SSF53098">
    <property type="entry name" value="Ribonuclease H-like"/>
    <property type="match status" value="1"/>
</dbReference>
<dbReference type="EC" id="2.7.7.7" evidence="4"/>
<evidence type="ECO:0000259" key="16">
    <source>
        <dbReference type="SMART" id="SM00482"/>
    </source>
</evidence>
<comment type="catalytic activity">
    <reaction evidence="13">
        <text>DNA(n) + a 2'-deoxyribonucleoside 5'-triphosphate = DNA(n+1) + diphosphate</text>
        <dbReference type="Rhea" id="RHEA:22508"/>
        <dbReference type="Rhea" id="RHEA-COMP:17339"/>
        <dbReference type="Rhea" id="RHEA-COMP:17340"/>
        <dbReference type="ChEBI" id="CHEBI:33019"/>
        <dbReference type="ChEBI" id="CHEBI:61560"/>
        <dbReference type="ChEBI" id="CHEBI:173112"/>
        <dbReference type="EC" id="2.7.7.7"/>
    </reaction>
</comment>
<sequence>MRFASIHSRLPAYPVTRLSKGGALWRVSTPLFSGSIRGYSLAVAHADDDVKEPQPLRLNPVGVQQLAPHLHSQVFTKKFTAPPQDLVELSKTHLRQHELLGKNTERQPEISIDLPPLVGNSLDEHFHKLGAELAEPWLRLSKDFASKALPPKPSPGAWLRRSGWTRHNPDGTTEAVEYPQEKCLVFDVEVLYKESPFAIMACAASTEAWYGWLSPWLLKETENDRQLIPMGNIGERVIVGHNINFDRQKIKEEYHIRGTKTGFIDTMSLHITTNGMTSQQRPSWMKHKKLMEKKQDIIEQYGDKTNAEFAQLLEDITLEGGVEEEDWMQKSSINSLRDVAKFHCDIEVDKTVRDQFGELDREGVMNNFETLMNYCAGDVEITHTVYSKTLPTFLTKCPHPVTFAAMIRMSSMYLPVDRSWKKYIETAEATYRKLSDAVQERLISLAEKALGIKGEPEKYENDPWLKQLDWSGQEIRMVKGKGKNAAPVPSARQKMPGMPAWYKGLFASATKPINLTVRTRVAPLLLRLSWEGHPLVWSDKYRWTFRVTDPAKVELYKAKHLVKCDMTDEPKLPIQEDTDGVYFKVPHKDGPSARCSNPLGKSYLKAFEDGLLRSEFEYAREALDMNAACSYWISARERIMTQMVVWADDAELGLTPESGVILPQIIPMGTITRRAVERTWLTASNAKKNRVGSELKAMVRAPPGYMFVGADVDSEELWIASLIGDAQFGMHGATALGWMTLEGTKAAGTDLHSKTANILGISRNEAKIFNYGRIYGAGLKFAIQLLQQFNPSVTEVHAKKVAEELYKATKGVKTRTKERGTFWRGGTESFVFNRLEEVAELDTPRTPVLGCAITEALLKQYLGANGFMTSRINWAIQSSGVDYLHLLIVAMEYLIKRHNIDARLCLTVHDEIRYLVSDEDRYRASFAMQVSNLWVRAMFSEQLGIHDLPQSVAFFSAVDIDHVLRKEVDLSCVTPSHPEAIAPGESLNIEQLLHKVNQLDPRDVPKVPINPEKQAYTPRQPVFESLNNALDLGLLKAQVAKTETELRQALHPKGPAQRSGQAKATRSPGRDGNDDPDSREGYNGYNRRNSYGRNDGYSASACRGYEERGEYGRNNGPTLQAFDHVKRSYSSKRKGQGRSRYISRTYSGNAQYLSCNKPVALSVAVLSWIDDHVFC</sequence>
<reference evidence="17 18" key="2">
    <citation type="journal article" date="2014" name="J. Gen. Appl. Microbiol.">
        <title>The early diverging ascomycetous budding yeast Saitoella complicata has three histone deacetylases belonging to the Clr6, Hos2, and Rpd3 lineages.</title>
        <authorList>
            <person name="Nishida H."/>
            <person name="Matsumoto T."/>
            <person name="Kondo S."/>
            <person name="Hamamoto M."/>
            <person name="Yoshikawa H."/>
        </authorList>
    </citation>
    <scope>NUCLEOTIDE SEQUENCE [LARGE SCALE GENOMIC DNA]</scope>
    <source>
        <strain evidence="17 18">NRRL Y-17804</strain>
    </source>
</reference>
<evidence type="ECO:0000256" key="13">
    <source>
        <dbReference type="ARBA" id="ARBA00049244"/>
    </source>
</evidence>
<dbReference type="Gene3D" id="3.30.420.390">
    <property type="match status" value="2"/>
</dbReference>
<evidence type="ECO:0000256" key="3">
    <source>
        <dbReference type="ARBA" id="ARBA00007705"/>
    </source>
</evidence>
<evidence type="ECO:0000256" key="7">
    <source>
        <dbReference type="ARBA" id="ARBA00022705"/>
    </source>
</evidence>
<dbReference type="InterPro" id="IPR002297">
    <property type="entry name" value="DNA-dir_DNA_pol_A_mt"/>
</dbReference>
<dbReference type="CDD" id="cd08641">
    <property type="entry name" value="DNA_pol_gammaA"/>
    <property type="match status" value="1"/>
</dbReference>
<dbReference type="PANTHER" id="PTHR10267">
    <property type="entry name" value="DNA POLYMERASE SUBUNIT GAMMA-1"/>
    <property type="match status" value="1"/>
</dbReference>
<dbReference type="Pfam" id="PF00476">
    <property type="entry name" value="DNA_pol_A"/>
    <property type="match status" value="1"/>
</dbReference>
<evidence type="ECO:0000256" key="11">
    <source>
        <dbReference type="ARBA" id="ARBA00023128"/>
    </source>
</evidence>
<dbReference type="FunFam" id="1.10.150.20:FF:000035">
    <property type="entry name" value="DNA polymerase gamma, mitochondrial"/>
    <property type="match status" value="1"/>
</dbReference>
<evidence type="ECO:0000256" key="2">
    <source>
        <dbReference type="ARBA" id="ARBA00004173"/>
    </source>
</evidence>
<dbReference type="FunFam" id="3.30.420.390:FF:000003">
    <property type="entry name" value="DNA polymerase gamma, mitochondrial"/>
    <property type="match status" value="1"/>
</dbReference>
<comment type="function">
    <text evidence="14">Involved in the replication of mitochondrial DNA.</text>
</comment>
<name>A0A0E9NJM6_SAICN</name>
<dbReference type="InterPro" id="IPR041336">
    <property type="entry name" value="DNApol_Exo"/>
</dbReference>
<evidence type="ECO:0000256" key="12">
    <source>
        <dbReference type="ARBA" id="ARBA00031966"/>
    </source>
</evidence>
<dbReference type="InterPro" id="IPR047580">
    <property type="entry name" value="POLG_palm_dom"/>
</dbReference>
<evidence type="ECO:0000313" key="18">
    <source>
        <dbReference type="Proteomes" id="UP000033140"/>
    </source>
</evidence>
<feature type="region of interest" description="Disordered" evidence="15">
    <location>
        <begin position="1045"/>
        <end position="1098"/>
    </location>
</feature>
<evidence type="ECO:0000256" key="10">
    <source>
        <dbReference type="ARBA" id="ARBA00023125"/>
    </source>
</evidence>